<name>A0A1C7MJ40_GRIFR</name>
<keyword evidence="5 8" id="KW-0508">mRNA splicing</keyword>
<dbReference type="InterPro" id="IPR035979">
    <property type="entry name" value="RBD_domain_sf"/>
</dbReference>
<dbReference type="EMBL" id="LUGG01000004">
    <property type="protein sequence ID" value="OBZ75044.1"/>
    <property type="molecule type" value="Genomic_DNA"/>
</dbReference>
<feature type="domain" description="RRM" evidence="10">
    <location>
        <begin position="34"/>
        <end position="120"/>
    </location>
</feature>
<dbReference type="PANTHER" id="PTHR18847:SF0">
    <property type="entry name" value="NUCLEAR CAP-BINDING PROTEIN SUBUNIT 2"/>
    <property type="match status" value="1"/>
</dbReference>
<evidence type="ECO:0000256" key="1">
    <source>
        <dbReference type="ARBA" id="ARBA00004123"/>
    </source>
</evidence>
<keyword evidence="3 8" id="KW-0507">mRNA processing</keyword>
<gene>
    <name evidence="11" type="primary">NCBP2</name>
    <name evidence="11" type="ORF">A0H81_04245</name>
</gene>
<comment type="similarity">
    <text evidence="2 8">Belongs to the RRM NCBP2 family.</text>
</comment>
<comment type="caution">
    <text evidence="11">The sequence shown here is derived from an EMBL/GenBank/DDBJ whole genome shotgun (WGS) entry which is preliminary data.</text>
</comment>
<keyword evidence="12" id="KW-1185">Reference proteome</keyword>
<dbReference type="PROSITE" id="PS50102">
    <property type="entry name" value="RRM"/>
    <property type="match status" value="1"/>
</dbReference>
<dbReference type="Pfam" id="PF00076">
    <property type="entry name" value="RRM_1"/>
    <property type="match status" value="1"/>
</dbReference>
<evidence type="ECO:0000313" key="11">
    <source>
        <dbReference type="EMBL" id="OBZ75044.1"/>
    </source>
</evidence>
<evidence type="ECO:0000256" key="3">
    <source>
        <dbReference type="ARBA" id="ARBA00022664"/>
    </source>
</evidence>
<dbReference type="GO" id="GO:0045292">
    <property type="term" value="P:mRNA cis splicing, via spliceosome"/>
    <property type="evidence" value="ECO:0007669"/>
    <property type="project" value="InterPro"/>
</dbReference>
<evidence type="ECO:0000256" key="7">
    <source>
        <dbReference type="PROSITE-ProRule" id="PRU00176"/>
    </source>
</evidence>
<evidence type="ECO:0000256" key="9">
    <source>
        <dbReference type="SAM" id="MobiDB-lite"/>
    </source>
</evidence>
<protein>
    <recommendedName>
        <fullName evidence="8">Nuclear cap-binding protein subunit 2</fullName>
    </recommendedName>
    <alternativeName>
        <fullName evidence="8">20 kDa nuclear cap-binding protein</fullName>
    </alternativeName>
</protein>
<dbReference type="STRING" id="5627.A0A1C7MJ40"/>
<dbReference type="GO" id="GO:0000339">
    <property type="term" value="F:RNA cap binding"/>
    <property type="evidence" value="ECO:0007669"/>
    <property type="project" value="InterPro"/>
</dbReference>
<evidence type="ECO:0000259" key="10">
    <source>
        <dbReference type="PROSITE" id="PS50102"/>
    </source>
</evidence>
<dbReference type="AlphaFoldDB" id="A0A1C7MJ40"/>
<evidence type="ECO:0000256" key="2">
    <source>
        <dbReference type="ARBA" id="ARBA00010725"/>
    </source>
</evidence>
<evidence type="ECO:0000256" key="6">
    <source>
        <dbReference type="ARBA" id="ARBA00023242"/>
    </source>
</evidence>
<dbReference type="OrthoDB" id="201398at2759"/>
<evidence type="ECO:0000256" key="8">
    <source>
        <dbReference type="RuleBase" id="RU364036"/>
    </source>
</evidence>
<dbReference type="InterPro" id="IPR000504">
    <property type="entry name" value="RRM_dom"/>
</dbReference>
<dbReference type="Gene3D" id="3.30.70.330">
    <property type="match status" value="1"/>
</dbReference>
<evidence type="ECO:0000256" key="4">
    <source>
        <dbReference type="ARBA" id="ARBA00022884"/>
    </source>
</evidence>
<feature type="compositionally biased region" description="Basic and acidic residues" evidence="9">
    <location>
        <begin position="194"/>
        <end position="203"/>
    </location>
</feature>
<sequence>MAHVVTPLDQPSNYKDSQARLDRQKQNEALAKSTTLYVGNLSFYTTEEQIYEIFSKCTSPEDGGGIKRVIMGLDRNTRTPCGFCFVEYYSHAEALARYREGRQFGRGKSGGQVRDEHRQDYDPGRGGWGAQAQRLEIERRREVEERYADAQEGPGAVAGGGGDWKEAEGAAESTLKRGRSPEDEGDSGRGGARARVDNDAERM</sequence>
<comment type="subcellular location">
    <subcellularLocation>
        <location evidence="1 8">Nucleus</location>
    </subcellularLocation>
</comment>
<organism evidence="11 12">
    <name type="scientific">Grifola frondosa</name>
    <name type="common">Maitake</name>
    <name type="synonym">Polyporus frondosus</name>
    <dbReference type="NCBI Taxonomy" id="5627"/>
    <lineage>
        <taxon>Eukaryota</taxon>
        <taxon>Fungi</taxon>
        <taxon>Dikarya</taxon>
        <taxon>Basidiomycota</taxon>
        <taxon>Agaricomycotina</taxon>
        <taxon>Agaricomycetes</taxon>
        <taxon>Polyporales</taxon>
        <taxon>Grifolaceae</taxon>
        <taxon>Grifola</taxon>
    </lineage>
</organism>
<feature type="compositionally biased region" description="Basic and acidic residues" evidence="9">
    <location>
        <begin position="113"/>
        <end position="123"/>
    </location>
</feature>
<evidence type="ECO:0000313" key="12">
    <source>
        <dbReference type="Proteomes" id="UP000092993"/>
    </source>
</evidence>
<dbReference type="PANTHER" id="PTHR18847">
    <property type="entry name" value="20 KD NUCLEAR CAP BINDING PROTEIN"/>
    <property type="match status" value="1"/>
</dbReference>
<dbReference type="InterPro" id="IPR027157">
    <property type="entry name" value="NCBP2"/>
</dbReference>
<dbReference type="SUPFAM" id="SSF54928">
    <property type="entry name" value="RNA-binding domain, RBD"/>
    <property type="match status" value="1"/>
</dbReference>
<dbReference type="OMA" id="TKCASPE"/>
<dbReference type="CDD" id="cd12240">
    <property type="entry name" value="RRM_NCBP2"/>
    <property type="match status" value="1"/>
</dbReference>
<dbReference type="InterPro" id="IPR034148">
    <property type="entry name" value="NCBP2_RRM"/>
</dbReference>
<feature type="compositionally biased region" description="Basic and acidic residues" evidence="9">
    <location>
        <begin position="135"/>
        <end position="149"/>
    </location>
</feature>
<dbReference type="Proteomes" id="UP000092993">
    <property type="component" value="Unassembled WGS sequence"/>
</dbReference>
<dbReference type="InterPro" id="IPR012677">
    <property type="entry name" value="Nucleotide-bd_a/b_plait_sf"/>
</dbReference>
<reference evidence="11 12" key="1">
    <citation type="submission" date="2016-03" db="EMBL/GenBank/DDBJ databases">
        <title>Whole genome sequencing of Grifola frondosa 9006-11.</title>
        <authorList>
            <person name="Min B."/>
            <person name="Park H."/>
            <person name="Kim J.-G."/>
            <person name="Cho H."/>
            <person name="Oh Y.-L."/>
            <person name="Kong W.-S."/>
            <person name="Choi I.-G."/>
        </authorList>
    </citation>
    <scope>NUCLEOTIDE SEQUENCE [LARGE SCALE GENOMIC DNA]</scope>
    <source>
        <strain evidence="11 12">9006-11</strain>
    </source>
</reference>
<feature type="region of interest" description="Disordered" evidence="9">
    <location>
        <begin position="104"/>
        <end position="203"/>
    </location>
</feature>
<proteinExistence type="inferred from homology"/>
<keyword evidence="4 7" id="KW-0694">RNA-binding</keyword>
<dbReference type="GO" id="GO:0005846">
    <property type="term" value="C:nuclear cap binding complex"/>
    <property type="evidence" value="ECO:0007669"/>
    <property type="project" value="InterPro"/>
</dbReference>
<dbReference type="GO" id="GO:0005634">
    <property type="term" value="C:nucleus"/>
    <property type="evidence" value="ECO:0007669"/>
    <property type="project" value="UniProtKB-SubCell"/>
</dbReference>
<evidence type="ECO:0000256" key="5">
    <source>
        <dbReference type="ARBA" id="ARBA00023187"/>
    </source>
</evidence>
<dbReference type="SMART" id="SM00360">
    <property type="entry name" value="RRM"/>
    <property type="match status" value="1"/>
</dbReference>
<keyword evidence="6 8" id="KW-0539">Nucleus</keyword>
<accession>A0A1C7MJ40</accession>